<dbReference type="FunFam" id="1.25.40.180:FF:000022">
    <property type="entry name" value="Translation initiation factor eIF-2B epsilon subunit"/>
    <property type="match status" value="1"/>
</dbReference>
<dbReference type="PROSITE" id="PS51363">
    <property type="entry name" value="W2"/>
    <property type="match status" value="1"/>
</dbReference>
<evidence type="ECO:0000256" key="3">
    <source>
        <dbReference type="ARBA" id="ARBA00022490"/>
    </source>
</evidence>
<reference evidence="9" key="1">
    <citation type="submission" date="2021-06" db="EMBL/GenBank/DDBJ databases">
        <authorList>
            <person name="Hodson N. C."/>
            <person name="Mongue J. A."/>
            <person name="Jaron S. K."/>
        </authorList>
    </citation>
    <scope>NUCLEOTIDE SEQUENCE</scope>
</reference>
<dbReference type="Proteomes" id="UP000708208">
    <property type="component" value="Unassembled WGS sequence"/>
</dbReference>
<dbReference type="CDD" id="cd11558">
    <property type="entry name" value="W2_eIF2B_epsilon"/>
    <property type="match status" value="1"/>
</dbReference>
<dbReference type="GO" id="GO:0005851">
    <property type="term" value="C:eukaryotic translation initiation factor 2B complex"/>
    <property type="evidence" value="ECO:0007669"/>
    <property type="project" value="TreeGrafter"/>
</dbReference>
<organism evidence="9 10">
    <name type="scientific">Allacma fusca</name>
    <dbReference type="NCBI Taxonomy" id="39272"/>
    <lineage>
        <taxon>Eukaryota</taxon>
        <taxon>Metazoa</taxon>
        <taxon>Ecdysozoa</taxon>
        <taxon>Arthropoda</taxon>
        <taxon>Hexapoda</taxon>
        <taxon>Collembola</taxon>
        <taxon>Symphypleona</taxon>
        <taxon>Sminthuridae</taxon>
        <taxon>Allacma</taxon>
    </lineage>
</organism>
<sequence length="602" mass="67040">MTATKGSNKESKDVSKKDVFQAVLLADNFENYIFGENCPFVPEGLISLNNRKVIDYSLEALISSGVHEIFVYSTRNTAELKDHIKNSKWSSLGSTINVVSSEDSQTLGDAMRDLDAKALVRNDFILVQAGVITNIALRPLLDKFRETVKQDKGAVMTLVHRKMSLGHRSRPRNVNHIVTVDSRSGKIISYNFKLSGKKLSIPLESIQQPEMDLYLDTVDTGIAVCSSCVLPLFTDNFDFTNMNDFIRGILINEEIMGISLDILQRWSYPLVPDMPLGAGQSSIYPFNYNFTYKGNNVKIDHGAEVGPLVIIGHNVEVGKSSSVVNSSLGDKCKVGQHVKITNSFIGDNVTIEDDCEIHEAVIAGNTTILKGTELKPWVLVEGKTQSRIALPNAEDDDESDSDSDIVPAGGQEGSDYEIDDDAAPGGIQDDDFIKFSGEVLDSLQRGFEENVATENLVLEINSSKYAYNISFKEVTVALTKGVLTLVVNLNPGFQEVALKTQWAKQKETILKFKDLFQHYIKTEESQRDLLNALEEYANDHLYYQPMLMQTLHCLYDDDILTEEAVLEWHSSESLYAAGKKLRSLVQQFVSWLENAESEEDSD</sequence>
<dbReference type="OrthoDB" id="424572at2759"/>
<dbReference type="InterPro" id="IPR003307">
    <property type="entry name" value="W2_domain"/>
</dbReference>
<keyword evidence="3" id="KW-0963">Cytoplasm</keyword>
<evidence type="ECO:0000313" key="10">
    <source>
        <dbReference type="Proteomes" id="UP000708208"/>
    </source>
</evidence>
<comment type="subcellular location">
    <subcellularLocation>
        <location evidence="1">Cytoplasm</location>
        <location evidence="1">Cytosol</location>
    </subcellularLocation>
</comment>
<dbReference type="EMBL" id="CAJVCH010570417">
    <property type="protein sequence ID" value="CAG7834863.1"/>
    <property type="molecule type" value="Genomic_DNA"/>
</dbReference>
<dbReference type="PANTHER" id="PTHR45887:SF1">
    <property type="entry name" value="TRANSLATION INITIATION FACTOR EIF-2B SUBUNIT EPSILON"/>
    <property type="match status" value="1"/>
</dbReference>
<feature type="domain" description="W2" evidence="8">
    <location>
        <begin position="429"/>
        <end position="602"/>
    </location>
</feature>
<feature type="region of interest" description="Disordered" evidence="7">
    <location>
        <begin position="388"/>
        <end position="426"/>
    </location>
</feature>
<dbReference type="Pfam" id="PF25084">
    <property type="entry name" value="LbH_EIF2B"/>
    <property type="match status" value="1"/>
</dbReference>
<comment type="subunit">
    <text evidence="6">Component of the translation initiation factor 2B (eIF2B) complex which is a heterodecamer of two sets of five different subunits: alpha, beta, gamma, delta and epsilon. Subunits alpha, beta and delta comprise a regulatory subcomplex and subunits epsilon and gamma comprise a catalytic subcomplex. Within the complex, the hexameric regulatory complex resides at the center, with the two heterodimeric catalytic subcomplexes bound on opposite sides.</text>
</comment>
<evidence type="ECO:0000259" key="8">
    <source>
        <dbReference type="PROSITE" id="PS51363"/>
    </source>
</evidence>
<dbReference type="PANTHER" id="PTHR45887">
    <property type="entry name" value="TRANSLATION INITIATION FACTOR EIF-2B SUBUNIT EPSILON"/>
    <property type="match status" value="1"/>
</dbReference>
<comment type="caution">
    <text evidence="9">The sequence shown here is derived from an EMBL/GenBank/DDBJ whole genome shotgun (WGS) entry which is preliminary data.</text>
</comment>
<proteinExistence type="inferred from homology"/>
<dbReference type="GO" id="GO:0005085">
    <property type="term" value="F:guanyl-nucleotide exchange factor activity"/>
    <property type="evidence" value="ECO:0007669"/>
    <property type="project" value="InterPro"/>
</dbReference>
<dbReference type="InterPro" id="IPR044123">
    <property type="entry name" value="W2_eIF2B_epsilon"/>
</dbReference>
<evidence type="ECO:0000256" key="7">
    <source>
        <dbReference type="SAM" id="MobiDB-lite"/>
    </source>
</evidence>
<accession>A0A8J2LMR6</accession>
<protein>
    <recommendedName>
        <fullName evidence="4">Translation initiation factor eIF2B subunit epsilon</fullName>
    </recommendedName>
    <alternativeName>
        <fullName evidence="5">eIF2B GDP-GTP exchange factor subunit epsilon</fullName>
    </alternativeName>
</protein>
<name>A0A8J2LMR6_9HEXA</name>
<dbReference type="GO" id="GO:0005829">
    <property type="term" value="C:cytosol"/>
    <property type="evidence" value="ECO:0007669"/>
    <property type="project" value="UniProtKB-SubCell"/>
</dbReference>
<dbReference type="InterPro" id="IPR051956">
    <property type="entry name" value="eIF2B_epsilon"/>
</dbReference>
<evidence type="ECO:0000256" key="6">
    <source>
        <dbReference type="ARBA" id="ARBA00046432"/>
    </source>
</evidence>
<dbReference type="InterPro" id="IPR056764">
    <property type="entry name" value="LbH_EIF2B3/5"/>
</dbReference>
<dbReference type="GO" id="GO:0031369">
    <property type="term" value="F:translation initiation factor binding"/>
    <property type="evidence" value="ECO:0007669"/>
    <property type="project" value="InterPro"/>
</dbReference>
<dbReference type="SMART" id="SM00515">
    <property type="entry name" value="eIF5C"/>
    <property type="match status" value="1"/>
</dbReference>
<evidence type="ECO:0000313" key="9">
    <source>
        <dbReference type="EMBL" id="CAG7834863.1"/>
    </source>
</evidence>
<evidence type="ECO:0000256" key="5">
    <source>
        <dbReference type="ARBA" id="ARBA00044345"/>
    </source>
</evidence>
<keyword evidence="10" id="KW-1185">Reference proteome</keyword>
<feature type="compositionally biased region" description="Acidic residues" evidence="7">
    <location>
        <begin position="393"/>
        <end position="403"/>
    </location>
</feature>
<evidence type="ECO:0000256" key="1">
    <source>
        <dbReference type="ARBA" id="ARBA00004514"/>
    </source>
</evidence>
<comment type="similarity">
    <text evidence="2">Belongs to the eIF-2B gamma/epsilon subunits family.</text>
</comment>
<gene>
    <name evidence="9" type="ORF">AFUS01_LOCUS44314</name>
</gene>
<evidence type="ECO:0000256" key="4">
    <source>
        <dbReference type="ARBA" id="ARBA00044144"/>
    </source>
</evidence>
<evidence type="ECO:0000256" key="2">
    <source>
        <dbReference type="ARBA" id="ARBA00007878"/>
    </source>
</evidence>
<dbReference type="Pfam" id="PF02020">
    <property type="entry name" value="W2"/>
    <property type="match status" value="1"/>
</dbReference>
<dbReference type="AlphaFoldDB" id="A0A8J2LMR6"/>
<dbReference type="GO" id="GO:0003743">
    <property type="term" value="F:translation initiation factor activity"/>
    <property type="evidence" value="ECO:0007669"/>
    <property type="project" value="TreeGrafter"/>
</dbReference>